<evidence type="ECO:0000313" key="2">
    <source>
        <dbReference type="Proteomes" id="UP000242715"/>
    </source>
</evidence>
<protein>
    <submittedName>
        <fullName evidence="1">Uncharacterized protein</fullName>
    </submittedName>
</protein>
<keyword evidence="2" id="KW-1185">Reference proteome</keyword>
<gene>
    <name evidence="1" type="ORF">TSUD_360720</name>
</gene>
<organism evidence="1 2">
    <name type="scientific">Trifolium subterraneum</name>
    <name type="common">Subterranean clover</name>
    <dbReference type="NCBI Taxonomy" id="3900"/>
    <lineage>
        <taxon>Eukaryota</taxon>
        <taxon>Viridiplantae</taxon>
        <taxon>Streptophyta</taxon>
        <taxon>Embryophyta</taxon>
        <taxon>Tracheophyta</taxon>
        <taxon>Spermatophyta</taxon>
        <taxon>Magnoliopsida</taxon>
        <taxon>eudicotyledons</taxon>
        <taxon>Gunneridae</taxon>
        <taxon>Pentapetalae</taxon>
        <taxon>rosids</taxon>
        <taxon>fabids</taxon>
        <taxon>Fabales</taxon>
        <taxon>Fabaceae</taxon>
        <taxon>Papilionoideae</taxon>
        <taxon>50 kb inversion clade</taxon>
        <taxon>NPAAA clade</taxon>
        <taxon>Hologalegina</taxon>
        <taxon>IRL clade</taxon>
        <taxon>Trifolieae</taxon>
        <taxon>Trifolium</taxon>
    </lineage>
</organism>
<name>A0A2Z6NJM9_TRISU</name>
<accession>A0A2Z6NJM9</accession>
<reference evidence="2" key="1">
    <citation type="journal article" date="2017" name="Front. Plant Sci.">
        <title>Climate Clever Clovers: New Paradigm to Reduce the Environmental Footprint of Ruminants by Breeding Low Methanogenic Forages Utilizing Haplotype Variation.</title>
        <authorList>
            <person name="Kaur P."/>
            <person name="Appels R."/>
            <person name="Bayer P.E."/>
            <person name="Keeble-Gagnere G."/>
            <person name="Wang J."/>
            <person name="Hirakawa H."/>
            <person name="Shirasawa K."/>
            <person name="Vercoe P."/>
            <person name="Stefanova K."/>
            <person name="Durmic Z."/>
            <person name="Nichols P."/>
            <person name="Revell C."/>
            <person name="Isobe S.N."/>
            <person name="Edwards D."/>
            <person name="Erskine W."/>
        </authorList>
    </citation>
    <scope>NUCLEOTIDE SEQUENCE [LARGE SCALE GENOMIC DNA]</scope>
    <source>
        <strain evidence="2">cv. Daliak</strain>
    </source>
</reference>
<dbReference type="EMBL" id="DF973412">
    <property type="protein sequence ID" value="GAU29957.1"/>
    <property type="molecule type" value="Genomic_DNA"/>
</dbReference>
<proteinExistence type="predicted"/>
<dbReference type="Proteomes" id="UP000242715">
    <property type="component" value="Unassembled WGS sequence"/>
</dbReference>
<dbReference type="AlphaFoldDB" id="A0A2Z6NJM9"/>
<sequence>MKNFQDISLSSPPRFAPIETNIPTSHLLILAGKELEHLTEDETMAPKHEATIRGIWDKKNQRIEINVPTGLLLIIAGKQLEHLA</sequence>
<evidence type="ECO:0000313" key="1">
    <source>
        <dbReference type="EMBL" id="GAU29957.1"/>
    </source>
</evidence>